<dbReference type="Pfam" id="PF05193">
    <property type="entry name" value="Peptidase_M16_C"/>
    <property type="match status" value="1"/>
</dbReference>
<dbReference type="InterPro" id="IPR011765">
    <property type="entry name" value="Pept_M16_N"/>
</dbReference>
<dbReference type="FunFam" id="3.30.830.10:FF:000031">
    <property type="entry name" value="Putative zinc metalloprotease"/>
    <property type="match status" value="1"/>
</dbReference>
<gene>
    <name evidence="4" type="primary">LOC108735583</name>
</gene>
<dbReference type="KEGG" id="apln:108735583"/>
<dbReference type="AlphaFoldDB" id="A0A7F5R0U8"/>
<dbReference type="GO" id="GO:0046872">
    <property type="term" value="F:metal ion binding"/>
    <property type="evidence" value="ECO:0007669"/>
    <property type="project" value="InterPro"/>
</dbReference>
<dbReference type="InterPro" id="IPR011249">
    <property type="entry name" value="Metalloenz_LuxS/M16"/>
</dbReference>
<dbReference type="SUPFAM" id="SSF63411">
    <property type="entry name" value="LuxS/MPP-like metallohydrolase"/>
    <property type="match status" value="4"/>
</dbReference>
<evidence type="ECO:0000313" key="3">
    <source>
        <dbReference type="Proteomes" id="UP000192223"/>
    </source>
</evidence>
<keyword evidence="3" id="KW-1185">Reference proteome</keyword>
<evidence type="ECO:0000259" key="1">
    <source>
        <dbReference type="Pfam" id="PF00675"/>
    </source>
</evidence>
<dbReference type="Gene3D" id="3.30.830.10">
    <property type="entry name" value="Metalloenzyme, LuxS/M16 peptidase-like"/>
    <property type="match status" value="4"/>
</dbReference>
<accession>A0A7F5R0U8</accession>
<name>A0A7F5R0U8_AGRPL</name>
<dbReference type="InParanoid" id="A0A7F5R0U8"/>
<organism evidence="3 4">
    <name type="scientific">Agrilus planipennis</name>
    <name type="common">Emerald ash borer</name>
    <name type="synonym">Agrilus marcopoli</name>
    <dbReference type="NCBI Taxonomy" id="224129"/>
    <lineage>
        <taxon>Eukaryota</taxon>
        <taxon>Metazoa</taxon>
        <taxon>Ecdysozoa</taxon>
        <taxon>Arthropoda</taxon>
        <taxon>Hexapoda</taxon>
        <taxon>Insecta</taxon>
        <taxon>Pterygota</taxon>
        <taxon>Neoptera</taxon>
        <taxon>Endopterygota</taxon>
        <taxon>Coleoptera</taxon>
        <taxon>Polyphaga</taxon>
        <taxon>Elateriformia</taxon>
        <taxon>Buprestoidea</taxon>
        <taxon>Buprestidae</taxon>
        <taxon>Agrilinae</taxon>
        <taxon>Agrilus</taxon>
    </lineage>
</organism>
<feature type="domain" description="Peptidase M16 C-terminal" evidence="2">
    <location>
        <begin position="203"/>
        <end position="326"/>
    </location>
</feature>
<dbReference type="InterPro" id="IPR007863">
    <property type="entry name" value="Peptidase_M16_C"/>
</dbReference>
<dbReference type="PANTHER" id="PTHR43016:SF16">
    <property type="entry name" value="METALLOPROTEASE, PUTATIVE (AFU_ORTHOLOGUE AFUA_4G07610)-RELATED"/>
    <property type="match status" value="1"/>
</dbReference>
<reference evidence="4" key="1">
    <citation type="submission" date="2025-08" db="UniProtKB">
        <authorList>
            <consortium name="RefSeq"/>
        </authorList>
    </citation>
    <scope>IDENTIFICATION</scope>
    <source>
        <tissue evidence="4">Entire body</tissue>
    </source>
</reference>
<dbReference type="Proteomes" id="UP000192223">
    <property type="component" value="Unplaced"/>
</dbReference>
<evidence type="ECO:0000259" key="2">
    <source>
        <dbReference type="Pfam" id="PF05193"/>
    </source>
</evidence>
<protein>
    <submittedName>
        <fullName evidence="4">Uncharacterized protein C05D11.1</fullName>
    </submittedName>
</protein>
<sequence length="1020" mass="116403">MSPTDNTPLLNTGSFELVHSLKAYDKIPVFEYKSRNTGLTVVAAEIDGPIVYGYFCLATEAFDDDGIPHTLEHLVFLGSEDYPYKGVLDLLANRCLASGTNAWTDVDHTCYTMETAGSEGFLALMPIYLDHILYPVLSDEGFITEIHHVTEEGEDAGVVYCEMQGIENSGERRVHLAMRKAIYPENCGYSAETGGKMKNLRESITNAKIKAFHKNFYRPENLKIIIAGKIQHDDLFKALAPVEQKILSKGDRGPFLRPWQSSIPPLTESQKLFVKYPSDEEDNGIVAMAWRGPSAVNEIYKLNACSILLKYLTDSSVALLQNEFVEVDDPYASEVNFGIIENSISCIYLMFRNVPLEKIPLIRPKFDEIMQRIVLSKELDWKRIKLILKKQKLEYLSNLENCPHNSIVDMIIGHMLYGNTREDYEQRLNPLGDLEKMNLETPIFWCNLLEDYFVENHCVEIQALPSIEEKEKINVEEKELVMNRIKMMREDGLKRMGEDLLNAVKFNEREPPENMLTCVSIPNVHNFSFHEIERYTSDSDEDQPIFLKETPVCTYFDHIKSSFVYMYALMDTSKLSADQRLYLPLLLEAMFESPIMREGILIPYDEVVMQLQNDTVFYSQQMGLGQSKRFSCSSFSTTVSIMLQVAAENFEIGLNWLRELLYQTVFTAERLKIIAMKMINEVSEAKRSGRKIVSYAIKSLLYLQDSNVQANGILKQHKFLSHLISKLDLDNYQSSDILETIDTIRKMITDPCNVALYLATNLENIKPDSANVLNLLLPSDISKPEKKSFNIVPDWKLLTPDAEGGMRHCIVGMGCLDSSYLFQSTFSINTYDDPDMPALLVYIQYLCQAEGPMWRQVRGNGLSYGYSIGLRTNEGVLFLSFSRSTNVTDAYKKAYEIVTNQLKDQQWETNMFESAKSSLIFELVENESTVGNVISRSLESYFHKIEYSYYRKLIDLITQVTVEDLNRIGTKYVAALLDPTKVKTAVVCDARKVKEISEGFKNLSVPLEIFPTLEESFLNK</sequence>
<dbReference type="Pfam" id="PF00675">
    <property type="entry name" value="Peptidase_M16"/>
    <property type="match status" value="1"/>
</dbReference>
<dbReference type="RefSeq" id="XP_025831305.1">
    <property type="nucleotide sequence ID" value="XM_025975520.1"/>
</dbReference>
<evidence type="ECO:0000313" key="4">
    <source>
        <dbReference type="RefSeq" id="XP_025831305.1"/>
    </source>
</evidence>
<dbReference type="FunFam" id="3.30.830.10:FF:000015">
    <property type="entry name" value="Putative zinc metalloprotease"/>
    <property type="match status" value="1"/>
</dbReference>
<feature type="domain" description="Peptidase M16 N-terminal" evidence="1">
    <location>
        <begin position="63"/>
        <end position="152"/>
    </location>
</feature>
<dbReference type="GeneID" id="108735583"/>
<dbReference type="PANTHER" id="PTHR43016">
    <property type="entry name" value="PRESEQUENCE PROTEASE"/>
    <property type="match status" value="1"/>
</dbReference>
<dbReference type="OrthoDB" id="4953at2759"/>
<proteinExistence type="predicted"/>